<accession>A0AAW2WE67</accession>
<proteinExistence type="predicted"/>
<reference evidence="2" key="1">
    <citation type="submission" date="2020-06" db="EMBL/GenBank/DDBJ databases">
        <authorList>
            <person name="Li T."/>
            <person name="Hu X."/>
            <person name="Zhang T."/>
            <person name="Song X."/>
            <person name="Zhang H."/>
            <person name="Dai N."/>
            <person name="Sheng W."/>
            <person name="Hou X."/>
            <person name="Wei L."/>
        </authorList>
    </citation>
    <scope>NUCLEOTIDE SEQUENCE</scope>
    <source>
        <strain evidence="2">KEN1</strain>
        <tissue evidence="2">Leaf</tissue>
    </source>
</reference>
<name>A0AAW2WE67_9LAMI</name>
<evidence type="ECO:0000256" key="1">
    <source>
        <dbReference type="SAM" id="Coils"/>
    </source>
</evidence>
<reference evidence="2" key="2">
    <citation type="journal article" date="2024" name="Plant">
        <title>Genomic evolution and insights into agronomic trait innovations of Sesamum species.</title>
        <authorList>
            <person name="Miao H."/>
            <person name="Wang L."/>
            <person name="Qu L."/>
            <person name="Liu H."/>
            <person name="Sun Y."/>
            <person name="Le M."/>
            <person name="Wang Q."/>
            <person name="Wei S."/>
            <person name="Zheng Y."/>
            <person name="Lin W."/>
            <person name="Duan Y."/>
            <person name="Cao H."/>
            <person name="Xiong S."/>
            <person name="Wang X."/>
            <person name="Wei L."/>
            <person name="Li C."/>
            <person name="Ma Q."/>
            <person name="Ju M."/>
            <person name="Zhao R."/>
            <person name="Li G."/>
            <person name="Mu C."/>
            <person name="Tian Q."/>
            <person name="Mei H."/>
            <person name="Zhang T."/>
            <person name="Gao T."/>
            <person name="Zhang H."/>
        </authorList>
    </citation>
    <scope>NUCLEOTIDE SEQUENCE</scope>
    <source>
        <strain evidence="2">KEN1</strain>
    </source>
</reference>
<sequence length="117" mass="13558">MPCFQIATLTEIIDQCFTFYDKELKRSEAALEEMKKELARCQEQLKEATEGQVKWKDHYNSEVAFGRSFLKSEAGFTWIAFGLTSRKSMKVPRSLRASYWRGLTTYTTTRLGNVVLN</sequence>
<dbReference type="EMBL" id="JACGWN010000008">
    <property type="protein sequence ID" value="KAL0439972.1"/>
    <property type="molecule type" value="Genomic_DNA"/>
</dbReference>
<feature type="coiled-coil region" evidence="1">
    <location>
        <begin position="17"/>
        <end position="51"/>
    </location>
</feature>
<gene>
    <name evidence="2" type="ORF">Slati_2480200</name>
</gene>
<keyword evidence="1" id="KW-0175">Coiled coil</keyword>
<organism evidence="2">
    <name type="scientific">Sesamum latifolium</name>
    <dbReference type="NCBI Taxonomy" id="2727402"/>
    <lineage>
        <taxon>Eukaryota</taxon>
        <taxon>Viridiplantae</taxon>
        <taxon>Streptophyta</taxon>
        <taxon>Embryophyta</taxon>
        <taxon>Tracheophyta</taxon>
        <taxon>Spermatophyta</taxon>
        <taxon>Magnoliopsida</taxon>
        <taxon>eudicotyledons</taxon>
        <taxon>Gunneridae</taxon>
        <taxon>Pentapetalae</taxon>
        <taxon>asterids</taxon>
        <taxon>lamiids</taxon>
        <taxon>Lamiales</taxon>
        <taxon>Pedaliaceae</taxon>
        <taxon>Sesamum</taxon>
    </lineage>
</organism>
<protein>
    <submittedName>
        <fullName evidence="2">Uncharacterized protein</fullName>
    </submittedName>
</protein>
<evidence type="ECO:0000313" key="2">
    <source>
        <dbReference type="EMBL" id="KAL0439972.1"/>
    </source>
</evidence>
<dbReference type="AlphaFoldDB" id="A0AAW2WE67"/>
<comment type="caution">
    <text evidence="2">The sequence shown here is derived from an EMBL/GenBank/DDBJ whole genome shotgun (WGS) entry which is preliminary data.</text>
</comment>